<accession>A0A0R3UFJ9</accession>
<dbReference type="OrthoDB" id="6281138at2759"/>
<dbReference type="AlphaFoldDB" id="A0A0R3UFJ9"/>
<organism evidence="2 3">
    <name type="scientific">Mesocestoides corti</name>
    <name type="common">Flatworm</name>
    <dbReference type="NCBI Taxonomy" id="53468"/>
    <lineage>
        <taxon>Eukaryota</taxon>
        <taxon>Metazoa</taxon>
        <taxon>Spiralia</taxon>
        <taxon>Lophotrochozoa</taxon>
        <taxon>Platyhelminthes</taxon>
        <taxon>Cestoda</taxon>
        <taxon>Eucestoda</taxon>
        <taxon>Cyclophyllidea</taxon>
        <taxon>Mesocestoididae</taxon>
        <taxon>Mesocestoides</taxon>
    </lineage>
</organism>
<dbReference type="Proteomes" id="UP000267029">
    <property type="component" value="Unassembled WGS sequence"/>
</dbReference>
<sequence>MGNNPSQELEAKLTPSVPPVLQQPHEPHSNDTTLGGNPVGPIIKAYNRSTSLRSTGTSTHKNVYEASCLYRRKVYAESLPRLKRPSKTQTRNVPLPTPPIHLGNRHAVKLQPGPPKSATKGLQESVAQQAVSRPLMSYRFPCHANQQWNGNNWTDVGSESILTSKAIVSDENDTAIKAAKPLSKLIGLRELIDRFDTELSRSKISLKKRMDSLTDTDLLIGRNALEQKELLCKTEESVISTQSLLAKMHQHIANTHEFCNMLHRIDESLQMFSKAAFTVSAWEQIKQEDSSKQSQ</sequence>
<evidence type="ECO:0000313" key="4">
    <source>
        <dbReference type="WBParaSite" id="MCU_001040-RA"/>
    </source>
</evidence>
<evidence type="ECO:0000256" key="1">
    <source>
        <dbReference type="SAM" id="MobiDB-lite"/>
    </source>
</evidence>
<name>A0A0R3UFJ9_MESCO</name>
<keyword evidence="3" id="KW-1185">Reference proteome</keyword>
<feature type="region of interest" description="Disordered" evidence="1">
    <location>
        <begin position="1"/>
        <end position="38"/>
    </location>
</feature>
<proteinExistence type="predicted"/>
<evidence type="ECO:0000313" key="3">
    <source>
        <dbReference type="Proteomes" id="UP000267029"/>
    </source>
</evidence>
<reference evidence="4" key="2">
    <citation type="submission" date="2019-11" db="UniProtKB">
        <authorList>
            <consortium name="WormBaseParasite"/>
        </authorList>
    </citation>
    <scope>IDENTIFICATION</scope>
</reference>
<protein>
    <submittedName>
        <fullName evidence="2 4">Uncharacterized protein</fullName>
    </submittedName>
</protein>
<reference evidence="2 3" key="1">
    <citation type="submission" date="2018-10" db="EMBL/GenBank/DDBJ databases">
        <authorList>
            <consortium name="Pathogen Informatics"/>
        </authorList>
    </citation>
    <scope>NUCLEOTIDE SEQUENCE [LARGE SCALE GENOMIC DNA]</scope>
</reference>
<evidence type="ECO:0000313" key="2">
    <source>
        <dbReference type="EMBL" id="VDD79898.1"/>
    </source>
</evidence>
<dbReference type="WBParaSite" id="MCU_001040-RA">
    <property type="protein sequence ID" value="MCU_001040-RA"/>
    <property type="gene ID" value="MCU_001040"/>
</dbReference>
<dbReference type="EMBL" id="UXSR01005221">
    <property type="protein sequence ID" value="VDD79898.1"/>
    <property type="molecule type" value="Genomic_DNA"/>
</dbReference>
<gene>
    <name evidence="2" type="ORF">MCOS_LOCUS5901</name>
</gene>
<feature type="region of interest" description="Disordered" evidence="1">
    <location>
        <begin position="84"/>
        <end position="105"/>
    </location>
</feature>